<comment type="similarity">
    <text evidence="9">Belongs to the acetylglutamate kinase family. ArgB subfamily.</text>
</comment>
<keyword evidence="3 9" id="KW-0028">Amino-acid biosynthesis</keyword>
<evidence type="ECO:0000313" key="12">
    <source>
        <dbReference type="Proteomes" id="UP000182738"/>
    </source>
</evidence>
<evidence type="ECO:0000256" key="3">
    <source>
        <dbReference type="ARBA" id="ARBA00022605"/>
    </source>
</evidence>
<evidence type="ECO:0000256" key="2">
    <source>
        <dbReference type="ARBA" id="ARBA00022571"/>
    </source>
</evidence>
<evidence type="ECO:0000256" key="6">
    <source>
        <dbReference type="ARBA" id="ARBA00022777"/>
    </source>
</evidence>
<dbReference type="UniPathway" id="UPA00068">
    <property type="reaction ID" value="UER00107"/>
</dbReference>
<dbReference type="STRING" id="1325335.GCA_001418025_00663"/>
<keyword evidence="2 9" id="KW-0055">Arginine biosynthesis</keyword>
<dbReference type="NCBIfam" id="TIGR00761">
    <property type="entry name" value="argB"/>
    <property type="match status" value="1"/>
</dbReference>
<feature type="site" description="Transition state stabilizer" evidence="9">
    <location>
        <position position="5"/>
    </location>
</feature>
<name>A0A0K6GKW7_9BACL</name>
<gene>
    <name evidence="9" type="primary">argB</name>
    <name evidence="11" type="ORF">Ga0061060_103177</name>
</gene>
<dbReference type="OrthoDB" id="9803155at2"/>
<keyword evidence="9" id="KW-0963">Cytoplasm</keyword>
<dbReference type="PRINTS" id="PR00474">
    <property type="entry name" value="GLU5KINASE"/>
</dbReference>
<dbReference type="Gene3D" id="3.40.1160.10">
    <property type="entry name" value="Acetylglutamate kinase-like"/>
    <property type="match status" value="1"/>
</dbReference>
<dbReference type="InterPro" id="IPR036393">
    <property type="entry name" value="AceGlu_kinase-like_sf"/>
</dbReference>
<dbReference type="GO" id="GO:0003991">
    <property type="term" value="F:acetylglutamate kinase activity"/>
    <property type="evidence" value="ECO:0007669"/>
    <property type="project" value="UniProtKB-UniRule"/>
</dbReference>
<evidence type="ECO:0000256" key="4">
    <source>
        <dbReference type="ARBA" id="ARBA00022679"/>
    </source>
</evidence>
<feature type="binding site" evidence="9">
    <location>
        <begin position="38"/>
        <end position="39"/>
    </location>
    <ligand>
        <name>substrate</name>
    </ligand>
</feature>
<comment type="pathway">
    <text evidence="1 9">Amino-acid biosynthesis; L-arginine biosynthesis; N(2)-acetyl-L-ornithine from L-glutamate: step 2/4.</text>
</comment>
<protein>
    <recommendedName>
        <fullName evidence="9">Acetylglutamate kinase</fullName>
        <ecNumber evidence="9">2.7.2.8</ecNumber>
    </recommendedName>
    <alternativeName>
        <fullName evidence="9">N-acetyl-L-glutamate 5-phosphotransferase</fullName>
    </alternativeName>
    <alternativeName>
        <fullName evidence="9">NAG kinase</fullName>
        <shortName evidence="9">NAGK</shortName>
    </alternativeName>
</protein>
<dbReference type="InterPro" id="IPR037528">
    <property type="entry name" value="ArgB"/>
</dbReference>
<dbReference type="GO" id="GO:0042450">
    <property type="term" value="P:L-arginine biosynthetic process via ornithine"/>
    <property type="evidence" value="ECO:0007669"/>
    <property type="project" value="UniProtKB-UniRule"/>
</dbReference>
<dbReference type="RefSeq" id="WP_055440532.1">
    <property type="nucleotide sequence ID" value="NZ_BAABDZ010000029.1"/>
</dbReference>
<comment type="subcellular location">
    <subcellularLocation>
        <location evidence="9">Cytoplasm</location>
    </subcellularLocation>
</comment>
<comment type="function">
    <text evidence="9">Catalyzes the ATP-dependent phosphorylation of N-acetyl-L-glutamate.</text>
</comment>
<organism evidence="11 12">
    <name type="scientific">Anoxybacillus suryakundensis</name>
    <dbReference type="NCBI Taxonomy" id="1325335"/>
    <lineage>
        <taxon>Bacteria</taxon>
        <taxon>Bacillati</taxon>
        <taxon>Bacillota</taxon>
        <taxon>Bacilli</taxon>
        <taxon>Bacillales</taxon>
        <taxon>Anoxybacillaceae</taxon>
        <taxon>Anoxybacillus</taxon>
    </lineage>
</organism>
<dbReference type="EC" id="2.7.2.8" evidence="9"/>
<keyword evidence="7 9" id="KW-0067">ATP-binding</keyword>
<dbReference type="CDD" id="cd04238">
    <property type="entry name" value="AAK_NAGK-like"/>
    <property type="match status" value="1"/>
</dbReference>
<dbReference type="PIRSF" id="PIRSF000728">
    <property type="entry name" value="NAGK"/>
    <property type="match status" value="1"/>
</dbReference>
<reference evidence="12" key="1">
    <citation type="submission" date="2015-08" db="EMBL/GenBank/DDBJ databases">
        <authorList>
            <person name="Varghese N."/>
        </authorList>
    </citation>
    <scope>NUCLEOTIDE SEQUENCE [LARGE SCALE GENOMIC DNA]</scope>
    <source>
        <strain evidence="12">DSM 27374</strain>
    </source>
</reference>
<evidence type="ECO:0000256" key="1">
    <source>
        <dbReference type="ARBA" id="ARBA00004828"/>
    </source>
</evidence>
<sequence>MIVIKCGGSVLHELSPSFFTSVKQLRESGLDVVIVHGGGPDIGQLLKALNIPSEFVNGLRKTTKDVLDVVEMVLNGKVNQTLVSLLQANDIRAVGLSGVDDRLLQAKPIDLHALGYVGEVVNVRGKLVHTLLRHGYVPVIAPIGVDEGGQTYNINADTAAAAIAQALSADKLVFVTDVDGILNNGEVVEEATAQMIEAMIADGTISGGMIPKVKAALHALHSVNEVAIVSGKVPFYKEGTWRGTMMKKEVYV</sequence>
<feature type="binding site" evidence="9">
    <location>
        <position position="60"/>
    </location>
    <ligand>
        <name>substrate</name>
    </ligand>
</feature>
<dbReference type="Pfam" id="PF00696">
    <property type="entry name" value="AA_kinase"/>
    <property type="match status" value="1"/>
</dbReference>
<dbReference type="GO" id="GO:0005737">
    <property type="term" value="C:cytoplasm"/>
    <property type="evidence" value="ECO:0007669"/>
    <property type="project" value="UniProtKB-SubCell"/>
</dbReference>
<keyword evidence="5 9" id="KW-0547">Nucleotide-binding</keyword>
<keyword evidence="4 9" id="KW-0808">Transferase</keyword>
<comment type="catalytic activity">
    <reaction evidence="8 9">
        <text>N-acetyl-L-glutamate + ATP = N-acetyl-L-glutamyl 5-phosphate + ADP</text>
        <dbReference type="Rhea" id="RHEA:14629"/>
        <dbReference type="ChEBI" id="CHEBI:30616"/>
        <dbReference type="ChEBI" id="CHEBI:44337"/>
        <dbReference type="ChEBI" id="CHEBI:57936"/>
        <dbReference type="ChEBI" id="CHEBI:456216"/>
        <dbReference type="EC" id="2.7.2.8"/>
    </reaction>
</comment>
<feature type="binding site" evidence="9">
    <location>
        <position position="153"/>
    </location>
    <ligand>
        <name>substrate</name>
    </ligand>
</feature>
<dbReference type="SUPFAM" id="SSF53633">
    <property type="entry name" value="Carbamate kinase-like"/>
    <property type="match status" value="1"/>
</dbReference>
<keyword evidence="6 9" id="KW-0418">Kinase</keyword>
<evidence type="ECO:0000256" key="8">
    <source>
        <dbReference type="ARBA" id="ARBA00048141"/>
    </source>
</evidence>
<proteinExistence type="inferred from homology"/>
<dbReference type="Proteomes" id="UP000182738">
    <property type="component" value="Unassembled WGS sequence"/>
</dbReference>
<dbReference type="AlphaFoldDB" id="A0A0K6GKW7"/>
<keyword evidence="12" id="KW-1185">Reference proteome</keyword>
<dbReference type="HAMAP" id="MF_00082">
    <property type="entry name" value="ArgB"/>
    <property type="match status" value="1"/>
</dbReference>
<evidence type="ECO:0000313" key="11">
    <source>
        <dbReference type="EMBL" id="CUA79355.1"/>
    </source>
</evidence>
<evidence type="ECO:0000256" key="7">
    <source>
        <dbReference type="ARBA" id="ARBA00022840"/>
    </source>
</evidence>
<feature type="domain" description="Aspartate/glutamate/uridylate kinase" evidence="10">
    <location>
        <begin position="1"/>
        <end position="229"/>
    </location>
</feature>
<accession>A0A0K6GKW7</accession>
<dbReference type="InterPro" id="IPR001057">
    <property type="entry name" value="Glu/AcGlu_kinase"/>
</dbReference>
<dbReference type="GO" id="GO:0005524">
    <property type="term" value="F:ATP binding"/>
    <property type="evidence" value="ECO:0007669"/>
    <property type="project" value="UniProtKB-UniRule"/>
</dbReference>
<dbReference type="PANTHER" id="PTHR23342:SF0">
    <property type="entry name" value="N-ACETYLGLUTAMATE SYNTHASE, MITOCHONDRIAL"/>
    <property type="match status" value="1"/>
</dbReference>
<evidence type="ECO:0000256" key="5">
    <source>
        <dbReference type="ARBA" id="ARBA00022741"/>
    </source>
</evidence>
<dbReference type="InterPro" id="IPR004662">
    <property type="entry name" value="AcgluKinase_fam"/>
</dbReference>
<dbReference type="InterPro" id="IPR001048">
    <property type="entry name" value="Asp/Glu/Uridylate_kinase"/>
</dbReference>
<evidence type="ECO:0000256" key="9">
    <source>
        <dbReference type="HAMAP-Rule" id="MF_00082"/>
    </source>
</evidence>
<dbReference type="PANTHER" id="PTHR23342">
    <property type="entry name" value="N-ACETYLGLUTAMATE SYNTHASE"/>
    <property type="match status" value="1"/>
</dbReference>
<feature type="site" description="Transition state stabilizer" evidence="9">
    <location>
        <position position="212"/>
    </location>
</feature>
<dbReference type="FunFam" id="3.40.1160.10:FF:000004">
    <property type="entry name" value="Acetylglutamate kinase"/>
    <property type="match status" value="1"/>
</dbReference>
<dbReference type="EMBL" id="CYGZ01000003">
    <property type="protein sequence ID" value="CUA79355.1"/>
    <property type="molecule type" value="Genomic_DNA"/>
</dbReference>
<evidence type="ECO:0000259" key="10">
    <source>
        <dbReference type="Pfam" id="PF00696"/>
    </source>
</evidence>